<gene>
    <name evidence="3 7" type="primary">coaBC</name>
    <name evidence="7" type="ORF">DY048_03295</name>
</gene>
<keyword evidence="3 4" id="KW-0285">Flavoprotein</keyword>
<dbReference type="Gene3D" id="3.40.50.1950">
    <property type="entry name" value="Flavin prenyltransferase-like"/>
    <property type="match status" value="1"/>
</dbReference>
<dbReference type="GO" id="GO:0004632">
    <property type="term" value="F:phosphopantothenate--cysteine ligase activity"/>
    <property type="evidence" value="ECO:0007669"/>
    <property type="project" value="UniProtKB-EC"/>
</dbReference>
<keyword evidence="2 3" id="KW-0456">Lyase</keyword>
<evidence type="ECO:0000256" key="1">
    <source>
        <dbReference type="ARBA" id="ARBA00022793"/>
    </source>
</evidence>
<keyword evidence="1 3" id="KW-0210">Decarboxylase</keyword>
<dbReference type="PANTHER" id="PTHR14359:SF6">
    <property type="entry name" value="PHOSPHOPANTOTHENOYLCYSTEINE DECARBOXYLASE"/>
    <property type="match status" value="1"/>
</dbReference>
<comment type="catalytic activity">
    <reaction evidence="3 4">
        <text>N-[(R)-4-phosphopantothenoyl]-L-cysteine + H(+) = (R)-4'-phosphopantetheine + CO2</text>
        <dbReference type="Rhea" id="RHEA:16793"/>
        <dbReference type="ChEBI" id="CHEBI:15378"/>
        <dbReference type="ChEBI" id="CHEBI:16526"/>
        <dbReference type="ChEBI" id="CHEBI:59458"/>
        <dbReference type="ChEBI" id="CHEBI:61723"/>
        <dbReference type="EC" id="4.1.1.36"/>
    </reaction>
</comment>
<protein>
    <recommendedName>
        <fullName evidence="3">Coenzyme A biosynthesis bifunctional protein CoaBC</fullName>
    </recommendedName>
    <alternativeName>
        <fullName evidence="3">DNA/pantothenate metabolism flavoprotein</fullName>
    </alternativeName>
    <alternativeName>
        <fullName evidence="3">Phosphopantothenoylcysteine synthetase/decarboxylase</fullName>
        <shortName evidence="3">PPCS-PPCDC</shortName>
    </alternativeName>
    <domain>
        <recommendedName>
            <fullName evidence="3">Phosphopantothenoylcysteine decarboxylase</fullName>
            <shortName evidence="3">PPC decarboxylase</shortName>
            <shortName evidence="3">PPC-DC</shortName>
            <ecNumber evidence="3">4.1.1.36</ecNumber>
        </recommendedName>
        <alternativeName>
            <fullName evidence="3">CoaC</fullName>
        </alternativeName>
    </domain>
    <domain>
        <recommendedName>
            <fullName evidence="3">Phosphopantothenate--cysteine ligase</fullName>
            <ecNumber evidence="3">6.3.2.5</ecNumber>
        </recommendedName>
        <alternativeName>
            <fullName evidence="3">CoaB</fullName>
        </alternativeName>
        <alternativeName>
            <fullName evidence="3">Phosphopantothenoylcysteine synthetase</fullName>
            <shortName evidence="3">PPC synthetase</shortName>
            <shortName evidence="3">PPC-S</shortName>
        </alternativeName>
    </domain>
</protein>
<evidence type="ECO:0000313" key="8">
    <source>
        <dbReference type="Proteomes" id="UP000767392"/>
    </source>
</evidence>
<comment type="cofactor">
    <cofactor evidence="3">
        <name>Mg(2+)</name>
        <dbReference type="ChEBI" id="CHEBI:18420"/>
    </cofactor>
</comment>
<evidence type="ECO:0000259" key="5">
    <source>
        <dbReference type="Pfam" id="PF02441"/>
    </source>
</evidence>
<comment type="similarity">
    <text evidence="3 4">In the N-terminal section; belongs to the HFCD (homo-oligomeric flavin containing Cys decarboxylase) superfamily.</text>
</comment>
<keyword evidence="3" id="KW-0479">Metal-binding</keyword>
<dbReference type="Proteomes" id="UP000767392">
    <property type="component" value="Unassembled WGS sequence"/>
</dbReference>
<organism evidence="7 8">
    <name type="scientific">Apilactobacillus timberlakei</name>
    <dbReference type="NCBI Taxonomy" id="2008380"/>
    <lineage>
        <taxon>Bacteria</taxon>
        <taxon>Bacillati</taxon>
        <taxon>Bacillota</taxon>
        <taxon>Bacilli</taxon>
        <taxon>Lactobacillales</taxon>
        <taxon>Lactobacillaceae</taxon>
        <taxon>Apilactobacillus</taxon>
    </lineage>
</organism>
<dbReference type="EC" id="4.1.1.36" evidence="3"/>
<evidence type="ECO:0000256" key="2">
    <source>
        <dbReference type="ARBA" id="ARBA00023239"/>
    </source>
</evidence>
<feature type="region of interest" description="Phosphopantothenoylcysteine decarboxylase" evidence="3">
    <location>
        <begin position="1"/>
        <end position="189"/>
    </location>
</feature>
<dbReference type="GO" id="GO:0004633">
    <property type="term" value="F:phosphopantothenoylcysteine decarboxylase activity"/>
    <property type="evidence" value="ECO:0007669"/>
    <property type="project" value="UniProtKB-EC"/>
</dbReference>
<comment type="function">
    <text evidence="4">Catalyzes two steps in the biosynthesis of coenzyme A. In the first step cysteine is conjugated to 4'-phosphopantothenate to form 4-phosphopantothenoylcysteine, in the latter compound is decarboxylated to form 4'-phosphopantotheine.</text>
</comment>
<dbReference type="EC" id="6.3.2.5" evidence="3"/>
<dbReference type="HAMAP" id="MF_02225">
    <property type="entry name" value="CoaBC"/>
    <property type="match status" value="1"/>
</dbReference>
<feature type="binding site" evidence="3">
    <location>
        <position position="278"/>
    </location>
    <ligand>
        <name>CTP</name>
        <dbReference type="ChEBI" id="CHEBI:37563"/>
    </ligand>
</feature>
<reference evidence="7 8" key="1">
    <citation type="submission" date="2018-08" db="EMBL/GenBank/DDBJ databases">
        <title>Comparative genomics of wild bee and flower associated Lactobacillus reveals potential adaptation to the bee host.</title>
        <authorList>
            <person name="Vuong H.Q."/>
            <person name="Mcfrederick Q.S."/>
        </authorList>
    </citation>
    <scope>NUCLEOTIDE SEQUENCE [LARGE SCALE GENOMIC DNA]</scope>
    <source>
        <strain evidence="7 8">HV_04</strain>
    </source>
</reference>
<keyword evidence="3" id="KW-0460">Magnesium</keyword>
<dbReference type="Gene3D" id="3.40.50.10300">
    <property type="entry name" value="CoaB-like"/>
    <property type="match status" value="1"/>
</dbReference>
<feature type="domain" description="DNA/pantothenate metabolism flavoprotein C-terminal" evidence="6">
    <location>
        <begin position="185"/>
        <end position="394"/>
    </location>
</feature>
<comment type="similarity">
    <text evidence="3 4">In the C-terminal section; belongs to the PPC synthetase family.</text>
</comment>
<comment type="function">
    <text evidence="3">Catalyzes two sequential steps in the biosynthesis of coenzyme A. In the first step cysteine is conjugated to 4'-phosphopantothenate to form 4-phosphopantothenoylcysteine. In the second step the latter compound is decarboxylated to form 4'-phosphopantotheine.</text>
</comment>
<keyword evidence="3 4" id="KW-0436">Ligase</keyword>
<dbReference type="InterPro" id="IPR007085">
    <property type="entry name" value="DNA/pantothenate-metab_flavo_C"/>
</dbReference>
<feature type="binding site" evidence="3">
    <location>
        <position position="322"/>
    </location>
    <ligand>
        <name>CTP</name>
        <dbReference type="ChEBI" id="CHEBI:37563"/>
    </ligand>
</feature>
<dbReference type="SUPFAM" id="SSF52507">
    <property type="entry name" value="Homo-oligomeric flavin-containing Cys decarboxylases, HFCD"/>
    <property type="match status" value="1"/>
</dbReference>
<feature type="binding site" evidence="3">
    <location>
        <position position="336"/>
    </location>
    <ligand>
        <name>CTP</name>
        <dbReference type="ChEBI" id="CHEBI:37563"/>
    </ligand>
</feature>
<dbReference type="EMBL" id="QUAM01000002">
    <property type="protein sequence ID" value="TPR15304.1"/>
    <property type="molecule type" value="Genomic_DNA"/>
</dbReference>
<dbReference type="NCBIfam" id="TIGR00521">
    <property type="entry name" value="coaBC_dfp"/>
    <property type="match status" value="1"/>
</dbReference>
<dbReference type="Pfam" id="PF02441">
    <property type="entry name" value="Flavoprotein"/>
    <property type="match status" value="1"/>
</dbReference>
<dbReference type="InterPro" id="IPR003382">
    <property type="entry name" value="Flavoprotein"/>
</dbReference>
<comment type="cofactor">
    <cofactor evidence="3">
        <name>FMN</name>
        <dbReference type="ChEBI" id="CHEBI:58210"/>
    </cofactor>
    <text evidence="3">Binds 1 FMN per subunit.</text>
</comment>
<accession>A0ABY2YU57</accession>
<proteinExistence type="inferred from homology"/>
<comment type="pathway">
    <text evidence="3 4">Cofactor biosynthesis; coenzyme A biosynthesis; CoA from (R)-pantothenate: step 2/5.</text>
</comment>
<feature type="binding site" evidence="3">
    <location>
        <position position="288"/>
    </location>
    <ligand>
        <name>CTP</name>
        <dbReference type="ChEBI" id="CHEBI:37563"/>
    </ligand>
</feature>
<keyword evidence="3 4" id="KW-0288">FMN</keyword>
<feature type="binding site" evidence="3">
    <location>
        <position position="340"/>
    </location>
    <ligand>
        <name>CTP</name>
        <dbReference type="ChEBI" id="CHEBI:37563"/>
    </ligand>
</feature>
<dbReference type="SUPFAM" id="SSF102645">
    <property type="entry name" value="CoaB-like"/>
    <property type="match status" value="1"/>
</dbReference>
<evidence type="ECO:0000313" key="7">
    <source>
        <dbReference type="EMBL" id="TPR15304.1"/>
    </source>
</evidence>
<feature type="domain" description="Flavoprotein" evidence="5">
    <location>
        <begin position="6"/>
        <end position="178"/>
    </location>
</feature>
<dbReference type="Pfam" id="PF04127">
    <property type="entry name" value="DFP"/>
    <property type="match status" value="1"/>
</dbReference>
<keyword evidence="8" id="KW-1185">Reference proteome</keyword>
<sequence>MFNNLNVALYVSGSIAAYKSLTLARDLIKQGANVRVIMTNSAQLFVTPLAFQTLTKNKVFTNISEEPDEKEITHINIAKWTDISLIAPATANFISKIANGIADDAASTTLLATDGKKILVPAMNDHMWNNPATIRNINTLKNDGIIIFSPTKGYLAEGYSGKGRMIEPELIIEKMESKLSNSHLLEGKRVIVTAGGTRESIDPVRYISNNSSGKMGYAIADAAINAGADVTLISAPSKLTANDKARLISVNSSEDMENAIKDNFYQSDILIMAAAVSDYKPVSYSDQKIKKNDDNLFIKLSRTSDILKEIAKIKSDQFVVGFAAETQNLIENAKSKLQHKNLDMLVANDVSGDKVGFNSDNNKVYFIDNNGIISQTGIESKQKISNDLIKLISERIDK</sequence>
<keyword evidence="3" id="KW-0511">Multifunctional enzyme</keyword>
<dbReference type="InterPro" id="IPR005252">
    <property type="entry name" value="CoaBC"/>
</dbReference>
<evidence type="ECO:0000256" key="3">
    <source>
        <dbReference type="HAMAP-Rule" id="MF_02225"/>
    </source>
</evidence>
<comment type="caution">
    <text evidence="7">The sequence shown here is derived from an EMBL/GenBank/DDBJ whole genome shotgun (WGS) entry which is preliminary data.</text>
</comment>
<evidence type="ECO:0000256" key="4">
    <source>
        <dbReference type="RuleBase" id="RU364078"/>
    </source>
</evidence>
<name>A0ABY2YU57_9LACO</name>
<comment type="catalytic activity">
    <reaction evidence="3 4">
        <text>(R)-4'-phosphopantothenate + L-cysteine + CTP = N-[(R)-4-phosphopantothenoyl]-L-cysteine + CMP + diphosphate + H(+)</text>
        <dbReference type="Rhea" id="RHEA:19397"/>
        <dbReference type="ChEBI" id="CHEBI:10986"/>
        <dbReference type="ChEBI" id="CHEBI:15378"/>
        <dbReference type="ChEBI" id="CHEBI:33019"/>
        <dbReference type="ChEBI" id="CHEBI:35235"/>
        <dbReference type="ChEBI" id="CHEBI:37563"/>
        <dbReference type="ChEBI" id="CHEBI:59458"/>
        <dbReference type="ChEBI" id="CHEBI:60377"/>
        <dbReference type="EC" id="6.3.2.5"/>
    </reaction>
</comment>
<feature type="region of interest" description="Phosphopantothenate--cysteine ligase" evidence="3">
    <location>
        <begin position="190"/>
        <end position="398"/>
    </location>
</feature>
<comment type="pathway">
    <text evidence="3 4">Cofactor biosynthesis; coenzyme A biosynthesis; CoA from (R)-pantothenate: step 3/5.</text>
</comment>
<evidence type="ECO:0000259" key="6">
    <source>
        <dbReference type="Pfam" id="PF04127"/>
    </source>
</evidence>
<dbReference type="RefSeq" id="WP_105987736.1">
    <property type="nucleotide sequence ID" value="NZ_POST01000002.1"/>
</dbReference>
<dbReference type="PANTHER" id="PTHR14359">
    <property type="entry name" value="HOMO-OLIGOMERIC FLAVIN CONTAINING CYS DECARBOXYLASE FAMILY"/>
    <property type="match status" value="1"/>
</dbReference>
<dbReference type="InterPro" id="IPR035929">
    <property type="entry name" value="CoaB-like_sf"/>
</dbReference>
<dbReference type="InterPro" id="IPR036551">
    <property type="entry name" value="Flavin_trans-like"/>
</dbReference>
<comment type="caution">
    <text evidence="3">Lacks conserved residue(s) required for the propagation of feature annotation.</text>
</comment>